<protein>
    <submittedName>
        <fullName evidence="1">Uncharacterized protein</fullName>
    </submittedName>
</protein>
<accession>A0A8J8GIT0</accession>
<dbReference type="Proteomes" id="UP000728647">
    <property type="component" value="Unassembled WGS sequence"/>
</dbReference>
<organism evidence="1 2">
    <name type="scientific">Haloterrigena gelatinilytica</name>
    <dbReference type="NCBI Taxonomy" id="2741724"/>
    <lineage>
        <taxon>Archaea</taxon>
        <taxon>Methanobacteriati</taxon>
        <taxon>Methanobacteriota</taxon>
        <taxon>Stenosarchaea group</taxon>
        <taxon>Halobacteria</taxon>
        <taxon>Halobacteriales</taxon>
        <taxon>Natrialbaceae</taxon>
        <taxon>Haloterrigena</taxon>
    </lineage>
</organism>
<dbReference type="OrthoDB" id="201327at2157"/>
<comment type="caution">
    <text evidence="1">The sequence shown here is derived from an EMBL/GenBank/DDBJ whole genome shotgun (WGS) entry which is preliminary data.</text>
</comment>
<dbReference type="PROSITE" id="PS51318">
    <property type="entry name" value="TAT"/>
    <property type="match status" value="1"/>
</dbReference>
<dbReference type="RefSeq" id="WP_174701291.1">
    <property type="nucleotide sequence ID" value="NZ_JABURA010000001.1"/>
</dbReference>
<evidence type="ECO:0000313" key="2">
    <source>
        <dbReference type="Proteomes" id="UP000728647"/>
    </source>
</evidence>
<reference evidence="1" key="1">
    <citation type="submission" date="2020-06" db="EMBL/GenBank/DDBJ databases">
        <title>Haloterrigena sp. nov., an extremely halophilic archaeon isolated from a saline sediment.</title>
        <authorList>
            <person name="Liu B.-B."/>
        </authorList>
    </citation>
    <scope>NUCLEOTIDE SEQUENCE</scope>
    <source>
        <strain evidence="1">SYSU A121-1</strain>
    </source>
</reference>
<sequence>MRSRRSLLRTGGLAAVGTLGGLVALPSPPEATPMDHTAEAAALPDAVAGWTDDRITRETETPIARYQYRATAADPDRTDRETFVATSPINVVLLPNTETDAAGLESVMEVLEAEGWLRDPDEYTRYAWDRTEGRFVRQQATAAESYFGASGRFHVRCWSFEGIVSMQVHEDSAARPKHDVISYDRGRESIAAAFDAAGWDVSPAAIDLDNDQSDHDGFATAITESQ</sequence>
<gene>
    <name evidence="1" type="ORF">HT576_03695</name>
</gene>
<proteinExistence type="predicted"/>
<name>A0A8J8GIT0_9EURY</name>
<evidence type="ECO:0000313" key="1">
    <source>
        <dbReference type="EMBL" id="NUB90138.1"/>
    </source>
</evidence>
<dbReference type="AlphaFoldDB" id="A0A8J8GIT0"/>
<dbReference type="InterPro" id="IPR006311">
    <property type="entry name" value="TAT_signal"/>
</dbReference>
<dbReference type="EMBL" id="JABURA010000001">
    <property type="protein sequence ID" value="NUB90138.1"/>
    <property type="molecule type" value="Genomic_DNA"/>
</dbReference>